<evidence type="ECO:0000256" key="1">
    <source>
        <dbReference type="SAM" id="MobiDB-lite"/>
    </source>
</evidence>
<dbReference type="Proteomes" id="UP001567538">
    <property type="component" value="Unassembled WGS sequence"/>
</dbReference>
<organism evidence="2 3">
    <name type="scientific">Salvia divinorum</name>
    <name type="common">Maria pastora</name>
    <name type="synonym">Diviner's sage</name>
    <dbReference type="NCBI Taxonomy" id="28513"/>
    <lineage>
        <taxon>Eukaryota</taxon>
        <taxon>Viridiplantae</taxon>
        <taxon>Streptophyta</taxon>
        <taxon>Embryophyta</taxon>
        <taxon>Tracheophyta</taxon>
        <taxon>Spermatophyta</taxon>
        <taxon>Magnoliopsida</taxon>
        <taxon>eudicotyledons</taxon>
        <taxon>Gunneridae</taxon>
        <taxon>Pentapetalae</taxon>
        <taxon>asterids</taxon>
        <taxon>lamiids</taxon>
        <taxon>Lamiales</taxon>
        <taxon>Lamiaceae</taxon>
        <taxon>Nepetoideae</taxon>
        <taxon>Mentheae</taxon>
        <taxon>Salviinae</taxon>
        <taxon>Salvia</taxon>
        <taxon>Salvia subgen. Calosphace</taxon>
    </lineage>
</organism>
<name>A0ABD1HX42_SALDI</name>
<feature type="region of interest" description="Disordered" evidence="1">
    <location>
        <begin position="70"/>
        <end position="98"/>
    </location>
</feature>
<keyword evidence="3" id="KW-1185">Reference proteome</keyword>
<evidence type="ECO:0000313" key="3">
    <source>
        <dbReference type="Proteomes" id="UP001567538"/>
    </source>
</evidence>
<dbReference type="EMBL" id="JBEAFC010000004">
    <property type="protein sequence ID" value="KAL1559793.1"/>
    <property type="molecule type" value="Genomic_DNA"/>
</dbReference>
<gene>
    <name evidence="2" type="ORF">AAHA92_10096</name>
</gene>
<accession>A0ABD1HX42</accession>
<protein>
    <submittedName>
        <fullName evidence="2">Uncharacterized protein</fullName>
    </submittedName>
</protein>
<dbReference type="AlphaFoldDB" id="A0ABD1HX42"/>
<reference evidence="2 3" key="1">
    <citation type="submission" date="2024-06" db="EMBL/GenBank/DDBJ databases">
        <title>A chromosome level genome sequence of Diviner's sage (Salvia divinorum).</title>
        <authorList>
            <person name="Ford S.A."/>
            <person name="Ro D.-K."/>
            <person name="Ness R.W."/>
            <person name="Phillips M.A."/>
        </authorList>
    </citation>
    <scope>NUCLEOTIDE SEQUENCE [LARGE SCALE GENOMIC DNA]</scope>
    <source>
        <strain evidence="2">SAF-2024a</strain>
        <tissue evidence="2">Leaf</tissue>
    </source>
</reference>
<proteinExistence type="predicted"/>
<comment type="caution">
    <text evidence="2">The sequence shown here is derived from an EMBL/GenBank/DDBJ whole genome shotgun (WGS) entry which is preliminary data.</text>
</comment>
<sequence length="203" mass="22429">MRSRQSNQGPSFRWMRKGLNHQNSIWVQAQLQNHPDELWEDGAQDYLNHAKSILDKFSDVVNWLKANATKGESPGELRSTDAQMKVTKPTSDVDKSSHKLVLERPESPSFSAALTPSLGSWNFGNGALSKPASEIDKSSQNIVWGKPGISESFVATPPSLGNGPPANVFVNNSPFSFGAQHDLYQPEDMVSSGKFQEREISSW</sequence>
<evidence type="ECO:0000313" key="2">
    <source>
        <dbReference type="EMBL" id="KAL1559793.1"/>
    </source>
</evidence>